<evidence type="ECO:0000256" key="2">
    <source>
        <dbReference type="ARBA" id="ARBA00022679"/>
    </source>
</evidence>
<dbReference type="GO" id="GO:0005737">
    <property type="term" value="C:cytoplasm"/>
    <property type="evidence" value="ECO:0007669"/>
    <property type="project" value="TreeGrafter"/>
</dbReference>
<evidence type="ECO:0000259" key="10">
    <source>
        <dbReference type="Pfam" id="PF00586"/>
    </source>
</evidence>
<dbReference type="InterPro" id="IPR010918">
    <property type="entry name" value="PurM-like_C_dom"/>
</dbReference>
<dbReference type="InterPro" id="IPR036676">
    <property type="entry name" value="PurM-like_C_sf"/>
</dbReference>
<feature type="binding site" evidence="9">
    <location>
        <position position="207"/>
    </location>
    <ligand>
        <name>Mg(2+)</name>
        <dbReference type="ChEBI" id="CHEBI:18420"/>
    </ligand>
</feature>
<dbReference type="Pfam" id="PF00586">
    <property type="entry name" value="AIRS"/>
    <property type="match status" value="1"/>
</dbReference>
<protein>
    <recommendedName>
        <fullName evidence="9">Selenide, water dikinase</fullName>
        <ecNumber evidence="9">2.7.9.3</ecNumber>
    </recommendedName>
    <alternativeName>
        <fullName evidence="9">Selenium donor protein</fullName>
    </alternativeName>
    <alternativeName>
        <fullName evidence="9">Selenophosphate synthase</fullName>
    </alternativeName>
</protein>
<dbReference type="SUPFAM" id="SSF56042">
    <property type="entry name" value="PurM C-terminal domain-like"/>
    <property type="match status" value="1"/>
</dbReference>
<dbReference type="EMBL" id="NVSR01000016">
    <property type="protein sequence ID" value="PCI29312.1"/>
    <property type="molecule type" value="Genomic_DNA"/>
</dbReference>
<comment type="subunit">
    <text evidence="9">Homodimer.</text>
</comment>
<comment type="catalytic activity">
    <reaction evidence="9">
        <text>hydrogenselenide + ATP + H2O = selenophosphate + AMP + phosphate + 2 H(+)</text>
        <dbReference type="Rhea" id="RHEA:18737"/>
        <dbReference type="ChEBI" id="CHEBI:15377"/>
        <dbReference type="ChEBI" id="CHEBI:15378"/>
        <dbReference type="ChEBI" id="CHEBI:16144"/>
        <dbReference type="ChEBI" id="CHEBI:29317"/>
        <dbReference type="ChEBI" id="CHEBI:30616"/>
        <dbReference type="ChEBI" id="CHEBI:43474"/>
        <dbReference type="ChEBI" id="CHEBI:456215"/>
        <dbReference type="EC" id="2.7.9.3"/>
    </reaction>
</comment>
<dbReference type="AlphaFoldDB" id="A0A2A4T703"/>
<dbReference type="GO" id="GO:0000287">
    <property type="term" value="F:magnesium ion binding"/>
    <property type="evidence" value="ECO:0007669"/>
    <property type="project" value="UniProtKB-UniRule"/>
</dbReference>
<dbReference type="Proteomes" id="UP000218113">
    <property type="component" value="Unassembled WGS sequence"/>
</dbReference>
<dbReference type="InterPro" id="IPR016188">
    <property type="entry name" value="PurM-like_N"/>
</dbReference>
<dbReference type="PANTHER" id="PTHR10256">
    <property type="entry name" value="SELENIDE, WATER DIKINASE"/>
    <property type="match status" value="1"/>
</dbReference>
<feature type="domain" description="PurM-like C-terminal" evidence="11">
    <location>
        <begin position="148"/>
        <end position="322"/>
    </location>
</feature>
<dbReference type="PANTHER" id="PTHR10256:SF0">
    <property type="entry name" value="INACTIVE SELENIDE, WATER DIKINASE-LIKE PROTEIN-RELATED"/>
    <property type="match status" value="1"/>
</dbReference>
<dbReference type="GO" id="GO:0004756">
    <property type="term" value="F:selenide, water dikinase activity"/>
    <property type="evidence" value="ECO:0007669"/>
    <property type="project" value="UniProtKB-UniRule"/>
</dbReference>
<comment type="similarity">
    <text evidence="1 9">Belongs to the selenophosphate synthase 1 family. Class I subfamily.</text>
</comment>
<dbReference type="Pfam" id="PF02769">
    <property type="entry name" value="AIRS_C"/>
    <property type="match status" value="1"/>
</dbReference>
<feature type="binding site" description="in other chain" evidence="9">
    <location>
        <position position="70"/>
    </location>
    <ligand>
        <name>ATP</name>
        <dbReference type="ChEBI" id="CHEBI:30616"/>
        <note>ligand shared between dimeric partners</note>
    </ligand>
</feature>
<dbReference type="HAMAP" id="MF_00625">
    <property type="entry name" value="SelD"/>
    <property type="match status" value="1"/>
</dbReference>
<keyword evidence="7 9" id="KW-0460">Magnesium</keyword>
<keyword evidence="6 9" id="KW-0067">ATP-binding</keyword>
<dbReference type="NCBIfam" id="TIGR00476">
    <property type="entry name" value="selD"/>
    <property type="match status" value="1"/>
</dbReference>
<evidence type="ECO:0000256" key="7">
    <source>
        <dbReference type="ARBA" id="ARBA00022842"/>
    </source>
</evidence>
<organism evidence="12 13">
    <name type="scientific">SAR324 cluster bacterium</name>
    <dbReference type="NCBI Taxonomy" id="2024889"/>
    <lineage>
        <taxon>Bacteria</taxon>
        <taxon>Deltaproteobacteria</taxon>
        <taxon>SAR324 cluster</taxon>
    </lineage>
</organism>
<evidence type="ECO:0000256" key="1">
    <source>
        <dbReference type="ARBA" id="ARBA00008026"/>
    </source>
</evidence>
<keyword evidence="2 9" id="KW-0808">Transferase</keyword>
<sequence length="328" mass="34936">MSPTGLSEILKDLNPPKDKNLLVGFDTADDAGVYKLSPEIAMINTVDFITPPVDDPHWFGLIAAANSISDIYSMGGKPVTALNIVMFPSKQLPLEILKEILRGAHEKVIEAGACLVGGHTIEDEEPKFGLSVSGTVHPDRVITNAGSQVGDVLILTKPLGSGVLFNAARAGKLPLSLLEEDLLPSLAALNGAAMEEALQFDLHACTDITGFGIIGHILEVAAGSRTRIRLPYSSLPFYAEAEAMYKKGVSTLSNEANRRLSHNQLQLKLSLSTQAEELLFDPQTSGGLLFSLPASQGQELLDKLHQRGITSATIIGEVIPGEIGIEVV</sequence>
<comment type="caution">
    <text evidence="9">Lacks conserved residue(s) required for the propagation of feature annotation.</text>
</comment>
<proteinExistence type="inferred from homology"/>
<evidence type="ECO:0000256" key="9">
    <source>
        <dbReference type="HAMAP-Rule" id="MF_00625"/>
    </source>
</evidence>
<evidence type="ECO:0000259" key="11">
    <source>
        <dbReference type="Pfam" id="PF02769"/>
    </source>
</evidence>
<dbReference type="GO" id="GO:0016260">
    <property type="term" value="P:selenocysteine biosynthetic process"/>
    <property type="evidence" value="ECO:0007669"/>
    <property type="project" value="InterPro"/>
</dbReference>
<dbReference type="PIRSF" id="PIRSF036407">
    <property type="entry name" value="Selenphspht_syn"/>
    <property type="match status" value="1"/>
</dbReference>
<feature type="binding site" evidence="9">
    <location>
        <position position="30"/>
    </location>
    <ligand>
        <name>Mg(2+)</name>
        <dbReference type="ChEBI" id="CHEBI:18420"/>
    </ligand>
</feature>
<evidence type="ECO:0000313" key="13">
    <source>
        <dbReference type="Proteomes" id="UP000218113"/>
    </source>
</evidence>
<name>A0A2A4T703_9DELT</name>
<evidence type="ECO:0000256" key="8">
    <source>
        <dbReference type="ARBA" id="ARBA00023266"/>
    </source>
</evidence>
<feature type="binding site" description="in other chain" evidence="9">
    <location>
        <position position="47"/>
    </location>
    <ligand>
        <name>ATP</name>
        <dbReference type="ChEBI" id="CHEBI:30616"/>
        <note>ligand shared between dimeric partners</note>
    </ligand>
</feature>
<dbReference type="InterPro" id="IPR023061">
    <property type="entry name" value="SelD_I"/>
</dbReference>
<evidence type="ECO:0000256" key="5">
    <source>
        <dbReference type="ARBA" id="ARBA00022777"/>
    </source>
</evidence>
<dbReference type="InterPro" id="IPR036921">
    <property type="entry name" value="PurM-like_N_sf"/>
</dbReference>
<feature type="binding site" evidence="9">
    <location>
        <begin position="118"/>
        <end position="120"/>
    </location>
    <ligand>
        <name>ATP</name>
        <dbReference type="ChEBI" id="CHEBI:30616"/>
        <note>ligand shared between dimeric partners</note>
    </ligand>
</feature>
<keyword evidence="5 9" id="KW-0418">Kinase</keyword>
<keyword evidence="8 9" id="KW-0711">Selenium</keyword>
<evidence type="ECO:0000313" key="12">
    <source>
        <dbReference type="EMBL" id="PCI29312.1"/>
    </source>
</evidence>
<gene>
    <name evidence="9 12" type="primary">selD</name>
    <name evidence="12" type="ORF">COB67_04425</name>
</gene>
<evidence type="ECO:0000256" key="6">
    <source>
        <dbReference type="ARBA" id="ARBA00022840"/>
    </source>
</evidence>
<keyword evidence="4 9" id="KW-0547">Nucleotide-binding</keyword>
<accession>A0A2A4T703</accession>
<feature type="binding site" description="in other chain" evidence="9">
    <location>
        <begin position="27"/>
        <end position="29"/>
    </location>
    <ligand>
        <name>ATP</name>
        <dbReference type="ChEBI" id="CHEBI:30616"/>
        <note>ligand shared between dimeric partners</note>
    </ligand>
</feature>
<dbReference type="EC" id="2.7.9.3" evidence="9"/>
<dbReference type="InterPro" id="IPR004536">
    <property type="entry name" value="SPS/SelD"/>
</dbReference>
<reference evidence="13" key="1">
    <citation type="submission" date="2017-08" db="EMBL/GenBank/DDBJ databases">
        <title>A dynamic microbial community with high functional redundancy inhabits the cold, oxic subseafloor aquifer.</title>
        <authorList>
            <person name="Tully B.J."/>
            <person name="Wheat C.G."/>
            <person name="Glazer B.T."/>
            <person name="Huber J.A."/>
        </authorList>
    </citation>
    <scope>NUCLEOTIDE SEQUENCE [LARGE SCALE GENOMIC DNA]</scope>
</reference>
<comment type="caution">
    <text evidence="12">The sequence shown here is derived from an EMBL/GenBank/DDBJ whole genome shotgun (WGS) entry which is preliminary data.</text>
</comment>
<dbReference type="GO" id="GO:0005524">
    <property type="term" value="F:ATP binding"/>
    <property type="evidence" value="ECO:0007669"/>
    <property type="project" value="UniProtKB-UniRule"/>
</dbReference>
<evidence type="ECO:0000256" key="4">
    <source>
        <dbReference type="ARBA" id="ARBA00022741"/>
    </source>
</evidence>
<comment type="cofactor">
    <cofactor evidence="9">
        <name>Mg(2+)</name>
        <dbReference type="ChEBI" id="CHEBI:18420"/>
    </cofactor>
    <text evidence="9">Binds 1 Mg(2+) ion per monomer.</text>
</comment>
<keyword evidence="3 9" id="KW-0479">Metal-binding</keyword>
<dbReference type="Gene3D" id="3.30.1330.10">
    <property type="entry name" value="PurM-like, N-terminal domain"/>
    <property type="match status" value="1"/>
</dbReference>
<dbReference type="CDD" id="cd02195">
    <property type="entry name" value="SelD"/>
    <property type="match status" value="1"/>
</dbReference>
<feature type="domain" description="PurM-like N-terminal" evidence="10">
    <location>
        <begin position="29"/>
        <end position="136"/>
    </location>
</feature>
<comment type="function">
    <text evidence="9">Synthesizes selenophosphate from selenide and ATP.</text>
</comment>
<dbReference type="Gene3D" id="3.90.650.10">
    <property type="entry name" value="PurM-like C-terminal domain"/>
    <property type="match status" value="1"/>
</dbReference>
<feature type="binding site" evidence="9">
    <location>
        <position position="70"/>
    </location>
    <ligand>
        <name>Mg(2+)</name>
        <dbReference type="ChEBI" id="CHEBI:18420"/>
    </ligand>
</feature>
<dbReference type="SUPFAM" id="SSF55326">
    <property type="entry name" value="PurM N-terminal domain-like"/>
    <property type="match status" value="1"/>
</dbReference>
<evidence type="ECO:0000256" key="3">
    <source>
        <dbReference type="ARBA" id="ARBA00022723"/>
    </source>
</evidence>